<evidence type="ECO:0000256" key="8">
    <source>
        <dbReference type="ARBA" id="ARBA00023210"/>
    </source>
</evidence>
<sequence>MNIKSAEFITSCPDYESVPDSDIPEFAFIGRSNVGKSSLINMLTNQKDLAIVSSKPGRTQMINLFLINDSWTLVDLPGYGFAKISKSKQEEFHEFVSEYLTSREQLRCVFVLIDSKIPPQKLDLEFCQWLMECSIPFVLVFTKTDRAKKGGVEKNIAAFTEAMSEWCDGLPRIYQASAKTASGRGPLLHFIDQAARAR</sequence>
<evidence type="ECO:0000256" key="6">
    <source>
        <dbReference type="ARBA" id="ARBA00022842"/>
    </source>
</evidence>
<dbReference type="Pfam" id="PF01926">
    <property type="entry name" value="MMR_HSR1"/>
    <property type="match status" value="1"/>
</dbReference>
<evidence type="ECO:0000256" key="10">
    <source>
        <dbReference type="HAMAP-Rule" id="MF_00321"/>
    </source>
</evidence>
<evidence type="ECO:0000313" key="12">
    <source>
        <dbReference type="EMBL" id="MBK1791130.1"/>
    </source>
</evidence>
<name>A0A8J7SI01_9BACT</name>
<keyword evidence="5 10" id="KW-0547">Nucleotide-binding</keyword>
<organism evidence="12 13">
    <name type="scientific">Persicirhabdus sediminis</name>
    <dbReference type="NCBI Taxonomy" id="454144"/>
    <lineage>
        <taxon>Bacteria</taxon>
        <taxon>Pseudomonadati</taxon>
        <taxon>Verrucomicrobiota</taxon>
        <taxon>Verrucomicrobiia</taxon>
        <taxon>Verrucomicrobiales</taxon>
        <taxon>Verrucomicrobiaceae</taxon>
        <taxon>Persicirhabdus</taxon>
    </lineage>
</organism>
<keyword evidence="4" id="KW-0479">Metal-binding</keyword>
<gene>
    <name evidence="10" type="primary">engB</name>
    <name evidence="12" type="ORF">JIN82_08195</name>
</gene>
<evidence type="ECO:0000256" key="9">
    <source>
        <dbReference type="ARBA" id="ARBA00023306"/>
    </source>
</evidence>
<dbReference type="PANTHER" id="PTHR11649">
    <property type="entry name" value="MSS1/TRME-RELATED GTP-BINDING PROTEIN"/>
    <property type="match status" value="1"/>
</dbReference>
<evidence type="ECO:0000259" key="11">
    <source>
        <dbReference type="PROSITE" id="PS51706"/>
    </source>
</evidence>
<dbReference type="PROSITE" id="PS51706">
    <property type="entry name" value="G_ENGB"/>
    <property type="match status" value="1"/>
</dbReference>
<evidence type="ECO:0000256" key="3">
    <source>
        <dbReference type="ARBA" id="ARBA00022618"/>
    </source>
</evidence>
<keyword evidence="13" id="KW-1185">Reference proteome</keyword>
<dbReference type="Gene3D" id="3.40.50.300">
    <property type="entry name" value="P-loop containing nucleotide triphosphate hydrolases"/>
    <property type="match status" value="1"/>
</dbReference>
<evidence type="ECO:0000256" key="7">
    <source>
        <dbReference type="ARBA" id="ARBA00023134"/>
    </source>
</evidence>
<evidence type="ECO:0000313" key="13">
    <source>
        <dbReference type="Proteomes" id="UP000624703"/>
    </source>
</evidence>
<comment type="function">
    <text evidence="10">Necessary for normal cell division and for the maintenance of normal septation.</text>
</comment>
<keyword evidence="7 10" id="KW-0342">GTP-binding</keyword>
<dbReference type="GO" id="GO:0046872">
    <property type="term" value="F:metal ion binding"/>
    <property type="evidence" value="ECO:0007669"/>
    <property type="project" value="UniProtKB-KW"/>
</dbReference>
<dbReference type="AlphaFoldDB" id="A0A8J7SI01"/>
<dbReference type="InterPro" id="IPR006073">
    <property type="entry name" value="GTP-bd"/>
</dbReference>
<evidence type="ECO:0000256" key="5">
    <source>
        <dbReference type="ARBA" id="ARBA00022741"/>
    </source>
</evidence>
<dbReference type="RefSeq" id="WP_200311143.1">
    <property type="nucleotide sequence ID" value="NZ_JAENIM010000039.1"/>
</dbReference>
<keyword evidence="3 10" id="KW-0132">Cell division</keyword>
<dbReference type="NCBIfam" id="TIGR03598">
    <property type="entry name" value="GTPase_YsxC"/>
    <property type="match status" value="1"/>
</dbReference>
<comment type="caution">
    <text evidence="12">The sequence shown here is derived from an EMBL/GenBank/DDBJ whole genome shotgun (WGS) entry which is preliminary data.</text>
</comment>
<keyword evidence="6" id="KW-0460">Magnesium</keyword>
<protein>
    <recommendedName>
        <fullName evidence="10">Probable GTP-binding protein EngB</fullName>
    </recommendedName>
</protein>
<dbReference type="Proteomes" id="UP000624703">
    <property type="component" value="Unassembled WGS sequence"/>
</dbReference>
<keyword evidence="8 10" id="KW-0717">Septation</keyword>
<dbReference type="CDD" id="cd01876">
    <property type="entry name" value="YihA_EngB"/>
    <property type="match status" value="1"/>
</dbReference>
<dbReference type="EMBL" id="JAENIM010000039">
    <property type="protein sequence ID" value="MBK1791130.1"/>
    <property type="molecule type" value="Genomic_DNA"/>
</dbReference>
<evidence type="ECO:0000256" key="4">
    <source>
        <dbReference type="ARBA" id="ARBA00022723"/>
    </source>
</evidence>
<dbReference type="PANTHER" id="PTHR11649:SF13">
    <property type="entry name" value="ENGB-TYPE G DOMAIN-CONTAINING PROTEIN"/>
    <property type="match status" value="1"/>
</dbReference>
<dbReference type="InterPro" id="IPR027417">
    <property type="entry name" value="P-loop_NTPase"/>
</dbReference>
<comment type="cofactor">
    <cofactor evidence="1">
        <name>Mg(2+)</name>
        <dbReference type="ChEBI" id="CHEBI:18420"/>
    </cofactor>
</comment>
<proteinExistence type="inferred from homology"/>
<evidence type="ECO:0000256" key="2">
    <source>
        <dbReference type="ARBA" id="ARBA00009638"/>
    </source>
</evidence>
<evidence type="ECO:0000256" key="1">
    <source>
        <dbReference type="ARBA" id="ARBA00001946"/>
    </source>
</evidence>
<comment type="similarity">
    <text evidence="2 10">Belongs to the TRAFAC class TrmE-Era-EngA-EngB-Septin-like GTPase superfamily. EngB GTPase family.</text>
</comment>
<accession>A0A8J7SI01</accession>
<dbReference type="GO" id="GO:0005525">
    <property type="term" value="F:GTP binding"/>
    <property type="evidence" value="ECO:0007669"/>
    <property type="project" value="UniProtKB-UniRule"/>
</dbReference>
<reference evidence="12" key="1">
    <citation type="submission" date="2021-01" db="EMBL/GenBank/DDBJ databases">
        <title>Modified the classification status of verrucomicrobia.</title>
        <authorList>
            <person name="Feng X."/>
        </authorList>
    </citation>
    <scope>NUCLEOTIDE SEQUENCE</scope>
    <source>
        <strain evidence="12">_KCTC 22039</strain>
    </source>
</reference>
<dbReference type="GO" id="GO:0000917">
    <property type="term" value="P:division septum assembly"/>
    <property type="evidence" value="ECO:0007669"/>
    <property type="project" value="UniProtKB-KW"/>
</dbReference>
<dbReference type="SUPFAM" id="SSF52540">
    <property type="entry name" value="P-loop containing nucleoside triphosphate hydrolases"/>
    <property type="match status" value="1"/>
</dbReference>
<keyword evidence="9 10" id="KW-0131">Cell cycle</keyword>
<dbReference type="HAMAP" id="MF_00321">
    <property type="entry name" value="GTPase_EngB"/>
    <property type="match status" value="1"/>
</dbReference>
<dbReference type="InterPro" id="IPR019987">
    <property type="entry name" value="GTP-bd_ribosome_bio_YsxC"/>
</dbReference>
<feature type="domain" description="EngB-type G" evidence="11">
    <location>
        <begin position="22"/>
        <end position="197"/>
    </location>
</feature>
<dbReference type="InterPro" id="IPR030393">
    <property type="entry name" value="G_ENGB_dom"/>
</dbReference>